<dbReference type="InterPro" id="IPR007409">
    <property type="entry name" value="Restrct_endonuc_type1_HsdR_N"/>
</dbReference>
<dbReference type="GO" id="GO:0003677">
    <property type="term" value="F:DNA binding"/>
    <property type="evidence" value="ECO:0007669"/>
    <property type="project" value="UniProtKB-KW"/>
</dbReference>
<evidence type="ECO:0000313" key="2">
    <source>
        <dbReference type="EMBL" id="MYL66609.1"/>
    </source>
</evidence>
<dbReference type="GO" id="GO:0009307">
    <property type="term" value="P:DNA restriction-modification system"/>
    <property type="evidence" value="ECO:0007669"/>
    <property type="project" value="UniProtKB-KW"/>
</dbReference>
<evidence type="ECO:0000313" key="3">
    <source>
        <dbReference type="Proteomes" id="UP000452321"/>
    </source>
</evidence>
<evidence type="ECO:0000259" key="1">
    <source>
        <dbReference type="Pfam" id="PF04313"/>
    </source>
</evidence>
<protein>
    <recommendedName>
        <fullName evidence="1">Restriction endonuclease type I HsdR N-terminal domain-containing protein</fullName>
    </recommendedName>
</protein>
<dbReference type="EMBL" id="WMFC01000002">
    <property type="protein sequence ID" value="MYL66609.1"/>
    <property type="molecule type" value="Genomic_DNA"/>
</dbReference>
<dbReference type="Gene3D" id="3.90.1570.30">
    <property type="match status" value="1"/>
</dbReference>
<name>A0A6B1IJ66_9EURY</name>
<gene>
    <name evidence="2" type="ORF">GLW30_02535</name>
</gene>
<comment type="caution">
    <text evidence="2">The sequence shown here is derived from an EMBL/GenBank/DDBJ whole genome shotgun (WGS) entry which is preliminary data.</text>
</comment>
<dbReference type="Pfam" id="PF04313">
    <property type="entry name" value="HSDR_N"/>
    <property type="match status" value="1"/>
</dbReference>
<accession>A0A6B1IJ66</accession>
<sequence length="120" mass="13922">MKKTETRDSNENILRSRAVDYALLLAGEVTAVVEAKEEEKDAYAALTQEKRYAEDISTGRNYGRFGVPFVFTANLEEAWFQDVRPEAPRERKLRNFHRPDGLDMFLNTDYEGAKQWLEDT</sequence>
<dbReference type="AlphaFoldDB" id="A0A6B1IJ66"/>
<dbReference type="GO" id="GO:0005524">
    <property type="term" value="F:ATP binding"/>
    <property type="evidence" value="ECO:0007669"/>
    <property type="project" value="UniProtKB-KW"/>
</dbReference>
<proteinExistence type="predicted"/>
<reference evidence="2 3" key="1">
    <citation type="submission" date="2019-11" db="EMBL/GenBank/DDBJ databases">
        <title>Genome sequences of 17 halophilic strains isolated from different environments.</title>
        <authorList>
            <person name="Furrow R.E."/>
        </authorList>
    </citation>
    <scope>NUCLEOTIDE SEQUENCE [LARGE SCALE GENOMIC DNA]</scope>
    <source>
        <strain evidence="2 3">22502_06_Cabo</strain>
    </source>
</reference>
<feature type="domain" description="Restriction endonuclease type I HsdR N-terminal" evidence="1">
    <location>
        <begin position="15"/>
        <end position="86"/>
    </location>
</feature>
<dbReference type="GO" id="GO:0009035">
    <property type="term" value="F:type I site-specific deoxyribonuclease activity"/>
    <property type="evidence" value="ECO:0007669"/>
    <property type="project" value="UniProtKB-EC"/>
</dbReference>
<organism evidence="2 3">
    <name type="scientific">Halorubrum distributum</name>
    <dbReference type="NCBI Taxonomy" id="29283"/>
    <lineage>
        <taxon>Archaea</taxon>
        <taxon>Methanobacteriati</taxon>
        <taxon>Methanobacteriota</taxon>
        <taxon>Stenosarchaea group</taxon>
        <taxon>Halobacteria</taxon>
        <taxon>Halobacteriales</taxon>
        <taxon>Haloferacaceae</taxon>
        <taxon>Halorubrum</taxon>
        <taxon>Halorubrum distributum group</taxon>
    </lineage>
</organism>
<dbReference type="Proteomes" id="UP000452321">
    <property type="component" value="Unassembled WGS sequence"/>
</dbReference>
<dbReference type="RefSeq" id="WP_159357904.1">
    <property type="nucleotide sequence ID" value="NZ_WMFC01000002.1"/>
</dbReference>